<keyword evidence="4 5" id="KW-0472">Membrane</keyword>
<feature type="transmembrane region" description="Helical" evidence="6">
    <location>
        <begin position="21"/>
        <end position="39"/>
    </location>
</feature>
<dbReference type="SMART" id="SM00724">
    <property type="entry name" value="TLC"/>
    <property type="match status" value="1"/>
</dbReference>
<name>A0AA35XIA8_GEOBA</name>
<dbReference type="PANTHER" id="PTHR13439:SF0">
    <property type="entry name" value="TOPOISOMERASE I DAMAGE AFFECTED PROTEIN 4"/>
    <property type="match status" value="1"/>
</dbReference>
<sequence>MFTAKGYPSVAEKRRHFVHTFSSTVHSVFVTGVGVYLLATGGFGNNSRPDANIFLMQVTLAHYVVDTIAHMLDKKLRDTSQIPMHHTGAGLAIVVLILTQWGEDVMCVRLLSHSSTVFKNIFYIFRSFKLKDSPWFVAVSVVLVFSTLVTRVAPMLFLWEKTYIHMFVDMYVPPWPLLVTVCSVAFLVDIFNLLVTYKMIKGLGKYVMYDYCRN</sequence>
<dbReference type="Proteomes" id="UP001174909">
    <property type="component" value="Unassembled WGS sequence"/>
</dbReference>
<dbReference type="EMBL" id="CASHTH010004022">
    <property type="protein sequence ID" value="CAI8052570.1"/>
    <property type="molecule type" value="Genomic_DNA"/>
</dbReference>
<evidence type="ECO:0000313" key="9">
    <source>
        <dbReference type="Proteomes" id="UP001174909"/>
    </source>
</evidence>
<dbReference type="InterPro" id="IPR006634">
    <property type="entry name" value="TLC-dom"/>
</dbReference>
<evidence type="ECO:0000256" key="1">
    <source>
        <dbReference type="ARBA" id="ARBA00004141"/>
    </source>
</evidence>
<dbReference type="Pfam" id="PF03798">
    <property type="entry name" value="TRAM_LAG1_CLN8"/>
    <property type="match status" value="1"/>
</dbReference>
<comment type="caution">
    <text evidence="8">The sequence shown here is derived from an EMBL/GenBank/DDBJ whole genome shotgun (WGS) entry which is preliminary data.</text>
</comment>
<dbReference type="PANTHER" id="PTHR13439">
    <property type="entry name" value="CT120 PROTEIN"/>
    <property type="match status" value="1"/>
</dbReference>
<dbReference type="GO" id="GO:0055088">
    <property type="term" value="P:lipid homeostasis"/>
    <property type="evidence" value="ECO:0007669"/>
    <property type="project" value="TreeGrafter"/>
</dbReference>
<feature type="transmembrane region" description="Helical" evidence="6">
    <location>
        <begin position="137"/>
        <end position="157"/>
    </location>
</feature>
<evidence type="ECO:0000259" key="7">
    <source>
        <dbReference type="PROSITE" id="PS50922"/>
    </source>
</evidence>
<dbReference type="InterPro" id="IPR050846">
    <property type="entry name" value="TLCD"/>
</dbReference>
<dbReference type="GO" id="GO:0005783">
    <property type="term" value="C:endoplasmic reticulum"/>
    <property type="evidence" value="ECO:0007669"/>
    <property type="project" value="TreeGrafter"/>
</dbReference>
<feature type="transmembrane region" description="Helical" evidence="6">
    <location>
        <begin position="177"/>
        <end position="195"/>
    </location>
</feature>
<evidence type="ECO:0000256" key="6">
    <source>
        <dbReference type="SAM" id="Phobius"/>
    </source>
</evidence>
<evidence type="ECO:0000313" key="8">
    <source>
        <dbReference type="EMBL" id="CAI8052570.1"/>
    </source>
</evidence>
<proteinExistence type="predicted"/>
<protein>
    <recommendedName>
        <fullName evidence="7">TLC domain-containing protein</fullName>
    </recommendedName>
</protein>
<keyword evidence="2 5" id="KW-0812">Transmembrane</keyword>
<dbReference type="PROSITE" id="PS50922">
    <property type="entry name" value="TLC"/>
    <property type="match status" value="1"/>
</dbReference>
<evidence type="ECO:0000256" key="3">
    <source>
        <dbReference type="ARBA" id="ARBA00022989"/>
    </source>
</evidence>
<keyword evidence="9" id="KW-1185">Reference proteome</keyword>
<dbReference type="AlphaFoldDB" id="A0AA35XIA8"/>
<reference evidence="8" key="1">
    <citation type="submission" date="2023-03" db="EMBL/GenBank/DDBJ databases">
        <authorList>
            <person name="Steffen K."/>
            <person name="Cardenas P."/>
        </authorList>
    </citation>
    <scope>NUCLEOTIDE SEQUENCE</scope>
</reference>
<evidence type="ECO:0000256" key="5">
    <source>
        <dbReference type="PROSITE-ProRule" id="PRU00205"/>
    </source>
</evidence>
<gene>
    <name evidence="8" type="ORF">GBAR_LOCUS28742</name>
</gene>
<accession>A0AA35XIA8</accession>
<dbReference type="GO" id="GO:0016020">
    <property type="term" value="C:membrane"/>
    <property type="evidence" value="ECO:0007669"/>
    <property type="project" value="UniProtKB-SubCell"/>
</dbReference>
<feature type="transmembrane region" description="Helical" evidence="6">
    <location>
        <begin position="51"/>
        <end position="72"/>
    </location>
</feature>
<keyword evidence="3 6" id="KW-1133">Transmembrane helix</keyword>
<feature type="domain" description="TLC" evidence="7">
    <location>
        <begin position="12"/>
        <end position="208"/>
    </location>
</feature>
<comment type="subcellular location">
    <subcellularLocation>
        <location evidence="1">Membrane</location>
        <topology evidence="1">Multi-pass membrane protein</topology>
    </subcellularLocation>
</comment>
<evidence type="ECO:0000256" key="2">
    <source>
        <dbReference type="ARBA" id="ARBA00022692"/>
    </source>
</evidence>
<evidence type="ECO:0000256" key="4">
    <source>
        <dbReference type="ARBA" id="ARBA00023136"/>
    </source>
</evidence>
<organism evidence="8 9">
    <name type="scientific">Geodia barretti</name>
    <name type="common">Barrett's horny sponge</name>
    <dbReference type="NCBI Taxonomy" id="519541"/>
    <lineage>
        <taxon>Eukaryota</taxon>
        <taxon>Metazoa</taxon>
        <taxon>Porifera</taxon>
        <taxon>Demospongiae</taxon>
        <taxon>Heteroscleromorpha</taxon>
        <taxon>Tetractinellida</taxon>
        <taxon>Astrophorina</taxon>
        <taxon>Geodiidae</taxon>
        <taxon>Geodia</taxon>
    </lineage>
</organism>